<gene>
    <name evidence="1" type="ORF">LCGC14_0273850</name>
</gene>
<organism evidence="1">
    <name type="scientific">marine sediment metagenome</name>
    <dbReference type="NCBI Taxonomy" id="412755"/>
    <lineage>
        <taxon>unclassified sequences</taxon>
        <taxon>metagenomes</taxon>
        <taxon>ecological metagenomes</taxon>
    </lineage>
</organism>
<evidence type="ECO:0000313" key="1">
    <source>
        <dbReference type="EMBL" id="KKN85973.1"/>
    </source>
</evidence>
<sequence length="135" mass="15295">MRPTERQRTDEHLRLVAEAGMHERQRDRLRTEALRHDATAKRQRAKLAEMESAPEKAARLTGAILRPPRKTLAGAPLDVESINVYTPGCPAVVRIFIQLTCGKVAALDISELDAFKLERRLAWKLDELDRDKASE</sequence>
<dbReference type="EMBL" id="LAZR01000153">
    <property type="protein sequence ID" value="KKN85973.1"/>
    <property type="molecule type" value="Genomic_DNA"/>
</dbReference>
<reference evidence="1" key="1">
    <citation type="journal article" date="2015" name="Nature">
        <title>Complex archaea that bridge the gap between prokaryotes and eukaryotes.</title>
        <authorList>
            <person name="Spang A."/>
            <person name="Saw J.H."/>
            <person name="Jorgensen S.L."/>
            <person name="Zaremba-Niedzwiedzka K."/>
            <person name="Martijn J."/>
            <person name="Lind A.E."/>
            <person name="van Eijk R."/>
            <person name="Schleper C."/>
            <person name="Guy L."/>
            <person name="Ettema T.J."/>
        </authorList>
    </citation>
    <scope>NUCLEOTIDE SEQUENCE</scope>
</reference>
<proteinExistence type="predicted"/>
<comment type="caution">
    <text evidence="1">The sequence shown here is derived from an EMBL/GenBank/DDBJ whole genome shotgun (WGS) entry which is preliminary data.</text>
</comment>
<name>A0A0F9X398_9ZZZZ</name>
<dbReference type="AlphaFoldDB" id="A0A0F9X398"/>
<protein>
    <submittedName>
        <fullName evidence="1">Uncharacterized protein</fullName>
    </submittedName>
</protein>
<accession>A0A0F9X398</accession>